<dbReference type="OrthoDB" id="9800872at2"/>
<gene>
    <name evidence="2" type="ORF">E5347_02260</name>
</gene>
<organism evidence="2 3">
    <name type="scientific">Clostridium sartagoforme</name>
    <dbReference type="NCBI Taxonomy" id="84031"/>
    <lineage>
        <taxon>Bacteria</taxon>
        <taxon>Bacillati</taxon>
        <taxon>Bacillota</taxon>
        <taxon>Clostridia</taxon>
        <taxon>Eubacteriales</taxon>
        <taxon>Clostridiaceae</taxon>
        <taxon>Clostridium</taxon>
    </lineage>
</organism>
<reference evidence="2 3" key="1">
    <citation type="submission" date="2019-04" db="EMBL/GenBank/DDBJ databases">
        <title>Microbes associate with the intestines of laboratory mice.</title>
        <authorList>
            <person name="Navarre W."/>
            <person name="Wong E."/>
            <person name="Huang K."/>
            <person name="Tropini C."/>
            <person name="Ng K."/>
            <person name="Yu B."/>
        </authorList>
    </citation>
    <scope>NUCLEOTIDE SEQUENCE [LARGE SCALE GENOMIC DNA]</scope>
    <source>
        <strain evidence="2 3">NM50_B9-20</strain>
    </source>
</reference>
<dbReference type="InterPro" id="IPR036873">
    <property type="entry name" value="Rhodanese-like_dom_sf"/>
</dbReference>
<feature type="domain" description="Rhodanese" evidence="1">
    <location>
        <begin position="18"/>
        <end position="104"/>
    </location>
</feature>
<dbReference type="Gene3D" id="3.40.250.10">
    <property type="entry name" value="Rhodanese-like domain"/>
    <property type="match status" value="1"/>
</dbReference>
<protein>
    <submittedName>
        <fullName evidence="2">Rhodanese-like domain-containing protein</fullName>
    </submittedName>
</protein>
<keyword evidence="3" id="KW-1185">Reference proteome</keyword>
<evidence type="ECO:0000259" key="1">
    <source>
        <dbReference type="PROSITE" id="PS50206"/>
    </source>
</evidence>
<dbReference type="Pfam" id="PF00581">
    <property type="entry name" value="Rhodanese"/>
    <property type="match status" value="1"/>
</dbReference>
<dbReference type="SUPFAM" id="SSF52821">
    <property type="entry name" value="Rhodanese/Cell cycle control phosphatase"/>
    <property type="match status" value="1"/>
</dbReference>
<evidence type="ECO:0000313" key="2">
    <source>
        <dbReference type="EMBL" id="TGY43658.1"/>
    </source>
</evidence>
<dbReference type="InterPro" id="IPR050229">
    <property type="entry name" value="GlpE_sulfurtransferase"/>
</dbReference>
<comment type="caution">
    <text evidence="2">The sequence shown here is derived from an EMBL/GenBank/DDBJ whole genome shotgun (WGS) entry which is preliminary data.</text>
</comment>
<dbReference type="SMART" id="SM00450">
    <property type="entry name" value="RHOD"/>
    <property type="match status" value="1"/>
</dbReference>
<dbReference type="Proteomes" id="UP000306888">
    <property type="component" value="Unassembled WGS sequence"/>
</dbReference>
<dbReference type="EMBL" id="SRYR01000001">
    <property type="protein sequence ID" value="TGY43658.1"/>
    <property type="molecule type" value="Genomic_DNA"/>
</dbReference>
<dbReference type="CDD" id="cd00158">
    <property type="entry name" value="RHOD"/>
    <property type="match status" value="1"/>
</dbReference>
<proteinExistence type="predicted"/>
<name>A0A4S2DMT4_9CLOT</name>
<sequence length="105" mass="12275">MNMIKSINSMQAERLIKDKKDLVILDVRRLNEYKEGRLFNSINIPVEELEWEVSEIEDYKEKPILVYCKVGVRSSVACNFLEEEGFKELYNLRGGILDFSGEIEI</sequence>
<dbReference type="AlphaFoldDB" id="A0A4S2DMT4"/>
<dbReference type="InterPro" id="IPR001763">
    <property type="entry name" value="Rhodanese-like_dom"/>
</dbReference>
<accession>A0A4S2DMT4</accession>
<dbReference type="PANTHER" id="PTHR43031:SF1">
    <property type="entry name" value="PYRIDINE NUCLEOTIDE-DISULPHIDE OXIDOREDUCTASE"/>
    <property type="match status" value="1"/>
</dbReference>
<evidence type="ECO:0000313" key="3">
    <source>
        <dbReference type="Proteomes" id="UP000306888"/>
    </source>
</evidence>
<dbReference type="PANTHER" id="PTHR43031">
    <property type="entry name" value="FAD-DEPENDENT OXIDOREDUCTASE"/>
    <property type="match status" value="1"/>
</dbReference>
<dbReference type="PROSITE" id="PS50206">
    <property type="entry name" value="RHODANESE_3"/>
    <property type="match status" value="1"/>
</dbReference>